<feature type="binding site" evidence="17">
    <location>
        <position position="400"/>
    </location>
    <ligand>
        <name>substrate</name>
    </ligand>
</feature>
<dbReference type="EC" id="1.3.5.1" evidence="5 20"/>
<sequence>MAESYKIIDHRFDVVVVGAGGAGLRATLGMCAAGLKTACVTKVFPTRSHTVAAQGGIGAALGNMGDGDNWKNHFYDTIKGSDWLGDQDAIEYMCRNALPSVIELEHFGVPFSRTPEGKIYQRPFGGHTINQGESMAKRACAAADRTGHAILHTLYQQCLKHQAEFFVEYFALDLIMDEKGRCRGIIALCLDDGTIHRFQAHTVVLATGGYGRAFFSCTSAHTCTGDGNAMVLRAGLPLQDMEFIQFHPTGIYGSGCLITEGARGEGGYLTNSAGERFMERYAPNAKDLASRDVVSRAMTIEIHEGRGVGPHKDHIFLHLEHLDPKVLHERLPGISETAKIFAGVDVTKEPIPVIPTVHYNMGGIPTNYMAEVIKDSKGTVVPGLMAIGEAACVSVHGANRLGTNSLLDLVVFGRAAAHRARDLITPNMPHETLPTSAGEKAIERMDRIRNSNGPLKSGDIRLKMQRTMQKHCAVFRDEKHMQEGWEKIKEVHDSLKEIQINDKSLIWNSDLIESLELHNLLEQSLVTLASAVNRKESRGAHAREDHPDRDDAEWMKHTLCTLMGNKTNIDYRPVQMKTLTDEIDVIPPKKRVY</sequence>
<dbReference type="Gene3D" id="4.10.80.40">
    <property type="entry name" value="succinate dehydrogenase protein domain"/>
    <property type="match status" value="1"/>
</dbReference>
<keyword evidence="20" id="KW-0997">Cell inner membrane</keyword>
<accession>A0A077AVM3</accession>
<evidence type="ECO:0000256" key="17">
    <source>
        <dbReference type="PIRSR" id="PIRSR611281-2"/>
    </source>
</evidence>
<comment type="similarity">
    <text evidence="3 20">Belongs to the FAD-dependent oxidoreductase 2 family. FRD/SDH subfamily.</text>
</comment>
<evidence type="ECO:0000256" key="15">
    <source>
        <dbReference type="NCBIfam" id="TIGR01816"/>
    </source>
</evidence>
<evidence type="ECO:0000256" key="20">
    <source>
        <dbReference type="RuleBase" id="RU362051"/>
    </source>
</evidence>
<feature type="binding site" evidence="18">
    <location>
        <position position="226"/>
    </location>
    <ligand>
        <name>FAD</name>
        <dbReference type="ChEBI" id="CHEBI:57692"/>
    </ligand>
</feature>
<evidence type="ECO:0000256" key="10">
    <source>
        <dbReference type="ARBA" id="ARBA00022827"/>
    </source>
</evidence>
<evidence type="ECO:0000256" key="9">
    <source>
        <dbReference type="ARBA" id="ARBA00022630"/>
    </source>
</evidence>
<dbReference type="AlphaFoldDB" id="A0A077AVM3"/>
<comment type="catalytic activity">
    <reaction evidence="14 20">
        <text>a quinone + succinate = fumarate + a quinol</text>
        <dbReference type="Rhea" id="RHEA:40523"/>
        <dbReference type="ChEBI" id="CHEBI:24646"/>
        <dbReference type="ChEBI" id="CHEBI:29806"/>
        <dbReference type="ChEBI" id="CHEBI:30031"/>
        <dbReference type="ChEBI" id="CHEBI:132124"/>
        <dbReference type="EC" id="1.3.5.1"/>
    </reaction>
</comment>
<feature type="modified residue" description="Tele-8alpha-FAD histidine" evidence="19">
    <location>
        <position position="49"/>
    </location>
</feature>
<evidence type="ECO:0000256" key="19">
    <source>
        <dbReference type="PIRSR" id="PIRSR611281-4"/>
    </source>
</evidence>
<feature type="binding site" evidence="18">
    <location>
        <begin position="18"/>
        <end position="23"/>
    </location>
    <ligand>
        <name>FAD</name>
        <dbReference type="ChEBI" id="CHEBI:57692"/>
    </ligand>
</feature>
<keyword evidence="8 20" id="KW-0816">Tricarboxylic acid cycle</keyword>
<dbReference type="OrthoDB" id="9806724at2"/>
<dbReference type="KEGG" id="paca:ID47_06255"/>
<evidence type="ECO:0000259" key="21">
    <source>
        <dbReference type="Pfam" id="PF00890"/>
    </source>
</evidence>
<keyword evidence="9 18" id="KW-0285">Flavoprotein</keyword>
<protein>
    <recommendedName>
        <fullName evidence="6 15">Succinate dehydrogenase flavoprotein subunit</fullName>
        <ecNumber evidence="5 20">1.3.5.1</ecNumber>
    </recommendedName>
</protein>
<evidence type="ECO:0000259" key="22">
    <source>
        <dbReference type="Pfam" id="PF02910"/>
    </source>
</evidence>
<keyword evidence="11 20" id="KW-0249">Electron transport</keyword>
<reference evidence="23 24" key="1">
    <citation type="submission" date="2014-07" db="EMBL/GenBank/DDBJ databases">
        <title>Comparative genomic insights into amoeba endosymbionts belonging to the families of Holosporaceae and Candidatus Midichloriaceae within Rickettsiales.</title>
        <authorList>
            <person name="Wang Z."/>
            <person name="Wu M."/>
        </authorList>
    </citation>
    <scope>NUCLEOTIDE SEQUENCE [LARGE SCALE GENOMIC DNA]</scope>
    <source>
        <strain evidence="23">PRA3</strain>
    </source>
</reference>
<feature type="binding site" evidence="17">
    <location>
        <position position="358"/>
    </location>
    <ligand>
        <name>substrate</name>
    </ligand>
</feature>
<evidence type="ECO:0000256" key="8">
    <source>
        <dbReference type="ARBA" id="ARBA00022532"/>
    </source>
</evidence>
<dbReference type="SUPFAM" id="SSF46977">
    <property type="entry name" value="Succinate dehydrogenase/fumarate reductase flavoprotein C-terminal domain"/>
    <property type="match status" value="1"/>
</dbReference>
<feature type="binding site" evidence="18">
    <location>
        <position position="389"/>
    </location>
    <ligand>
        <name>FAD</name>
        <dbReference type="ChEBI" id="CHEBI:57692"/>
    </ligand>
</feature>
<dbReference type="STRING" id="91604.ID47_06255"/>
<dbReference type="Gene3D" id="3.50.50.60">
    <property type="entry name" value="FAD/NAD(P)-binding domain"/>
    <property type="match status" value="1"/>
</dbReference>
<dbReference type="FunFam" id="3.90.700.10:FF:000001">
    <property type="entry name" value="Mitochondrial succinate dehydrogenase flavoprotein subunit"/>
    <property type="match status" value="1"/>
</dbReference>
<dbReference type="InterPro" id="IPR011281">
    <property type="entry name" value="Succ_DH_flav_su_fwd"/>
</dbReference>
<evidence type="ECO:0000256" key="18">
    <source>
        <dbReference type="PIRSR" id="PIRSR611281-3"/>
    </source>
</evidence>
<comment type="cofactor">
    <cofactor evidence="18">
        <name>FAD</name>
        <dbReference type="ChEBI" id="CHEBI:57692"/>
    </cofactor>
    <text evidence="18">Flavinylated by SdhE, about 5% flavinylation occurs in the absence of SdhE.</text>
</comment>
<dbReference type="GO" id="GO:0008177">
    <property type="term" value="F:succinate dehydrogenase (quinone) activity"/>
    <property type="evidence" value="ECO:0007669"/>
    <property type="project" value="UniProtKB-EC"/>
</dbReference>
<gene>
    <name evidence="23" type="ORF">ID47_06255</name>
</gene>
<dbReference type="InterPro" id="IPR015939">
    <property type="entry name" value="Fum_Rdtase/Succ_DH_flav-like_C"/>
</dbReference>
<dbReference type="InterPro" id="IPR003952">
    <property type="entry name" value="FRD_SDH_FAD_BS"/>
</dbReference>
<evidence type="ECO:0000256" key="6">
    <source>
        <dbReference type="ARBA" id="ARBA00019965"/>
    </source>
</evidence>
<evidence type="ECO:0000256" key="3">
    <source>
        <dbReference type="ARBA" id="ARBA00008040"/>
    </source>
</evidence>
<feature type="binding site" evidence="17">
    <location>
        <position position="247"/>
    </location>
    <ligand>
        <name>substrate</name>
    </ligand>
</feature>
<dbReference type="PROSITE" id="PS00504">
    <property type="entry name" value="FRD_SDH_FAD_BINDING"/>
    <property type="match status" value="1"/>
</dbReference>
<evidence type="ECO:0000256" key="11">
    <source>
        <dbReference type="ARBA" id="ARBA00022982"/>
    </source>
</evidence>
<keyword evidence="13 20" id="KW-0472">Membrane</keyword>
<comment type="subunit">
    <text evidence="4">Part of an enzyme complex containing four subunits: a flavoprotein, an iron-sulfur, cytochrome b-556, and a hydrophobic anchor protein.</text>
</comment>
<dbReference type="FunFam" id="4.10.80.40:FF:000002">
    <property type="entry name" value="Succinate dehydrogenase [ubiquinone] flavoprotein subunit, mitochondrial"/>
    <property type="match status" value="1"/>
</dbReference>
<dbReference type="InterPro" id="IPR030664">
    <property type="entry name" value="SdhA/FrdA/AprA"/>
</dbReference>
<feature type="domain" description="Fumarate reductase/succinate dehydrogenase flavoprotein-like C-terminal" evidence="22">
    <location>
        <begin position="461"/>
        <end position="593"/>
    </location>
</feature>
<dbReference type="NCBIfam" id="TIGR01812">
    <property type="entry name" value="sdhA_frdA_Gneg"/>
    <property type="match status" value="1"/>
</dbReference>
<keyword evidence="10 18" id="KW-0274">FAD</keyword>
<keyword evidence="7 20" id="KW-0813">Transport</keyword>
<evidence type="ECO:0000256" key="1">
    <source>
        <dbReference type="ARBA" id="ARBA00004515"/>
    </source>
</evidence>
<comment type="subcellular location">
    <subcellularLocation>
        <location evidence="1 20">Cell inner membrane</location>
        <topology evidence="1 20">Peripheral membrane protein</topology>
        <orientation evidence="1 20">Cytoplasmic side</orientation>
    </subcellularLocation>
</comment>
<feature type="domain" description="FAD-dependent oxidoreductase 2 FAD-binding" evidence="21">
    <location>
        <begin position="13"/>
        <end position="406"/>
    </location>
</feature>
<keyword evidence="12 20" id="KW-0560">Oxidoreductase</keyword>
<dbReference type="RefSeq" id="WP_038464827.1">
    <property type="nucleotide sequence ID" value="NZ_CP008941.1"/>
</dbReference>
<evidence type="ECO:0000313" key="23">
    <source>
        <dbReference type="EMBL" id="AIK96426.1"/>
    </source>
</evidence>
<evidence type="ECO:0000256" key="16">
    <source>
        <dbReference type="PIRSR" id="PIRSR000171-1"/>
    </source>
</evidence>
<dbReference type="eggNOG" id="COG1053">
    <property type="taxonomic scope" value="Bacteria"/>
</dbReference>
<organism evidence="23 24">
    <name type="scientific">Candidatus Odyssella acanthamoebae</name>
    <dbReference type="NCBI Taxonomy" id="91604"/>
    <lineage>
        <taxon>Bacteria</taxon>
        <taxon>Pseudomonadati</taxon>
        <taxon>Pseudomonadota</taxon>
        <taxon>Alphaproteobacteria</taxon>
        <taxon>Holosporales</taxon>
        <taxon>Candidatus Paracaedibacteraceae</taxon>
        <taxon>Candidatus Odyssella</taxon>
    </lineage>
</organism>
<dbReference type="GO" id="GO:0009055">
    <property type="term" value="F:electron transfer activity"/>
    <property type="evidence" value="ECO:0007669"/>
    <property type="project" value="TreeGrafter"/>
</dbReference>
<dbReference type="Pfam" id="PF02910">
    <property type="entry name" value="Succ_DH_flav_C"/>
    <property type="match status" value="1"/>
</dbReference>
<evidence type="ECO:0000313" key="24">
    <source>
        <dbReference type="Proteomes" id="UP000028926"/>
    </source>
</evidence>
<dbReference type="InterPro" id="IPR027477">
    <property type="entry name" value="Succ_DH/fumarate_Rdtase_cat_sf"/>
</dbReference>
<dbReference type="SUPFAM" id="SSF51905">
    <property type="entry name" value="FAD/NAD(P)-binding domain"/>
    <property type="match status" value="1"/>
</dbReference>
<evidence type="ECO:0000256" key="7">
    <source>
        <dbReference type="ARBA" id="ARBA00022448"/>
    </source>
</evidence>
<feature type="active site" description="Proton acceptor" evidence="16">
    <location>
        <position position="291"/>
    </location>
</feature>
<keyword evidence="20" id="KW-1003">Cell membrane</keyword>
<feature type="binding site" evidence="18">
    <location>
        <begin position="405"/>
        <end position="406"/>
    </location>
    <ligand>
        <name>FAD</name>
        <dbReference type="ChEBI" id="CHEBI:57692"/>
    </ligand>
</feature>
<dbReference type="GO" id="GO:0006099">
    <property type="term" value="P:tricarboxylic acid cycle"/>
    <property type="evidence" value="ECO:0007669"/>
    <property type="project" value="UniProtKB-UniRule"/>
</dbReference>
<evidence type="ECO:0000256" key="4">
    <source>
        <dbReference type="ARBA" id="ARBA00011294"/>
    </source>
</evidence>
<dbReference type="HOGENOM" id="CLU_014312_6_1_5"/>
<dbReference type="GO" id="GO:0005886">
    <property type="term" value="C:plasma membrane"/>
    <property type="evidence" value="ECO:0007669"/>
    <property type="project" value="UniProtKB-SubCell"/>
</dbReference>
<dbReference type="NCBIfam" id="TIGR01816">
    <property type="entry name" value="sdhA_forward"/>
    <property type="match status" value="1"/>
</dbReference>
<dbReference type="FunFam" id="1.20.58.100:FF:000001">
    <property type="entry name" value="Succinate dehydrogenase flavoprotein subunit (SdhA)"/>
    <property type="match status" value="1"/>
</dbReference>
<dbReference type="SUPFAM" id="SSF56425">
    <property type="entry name" value="Succinate dehydrogenase/fumarate reductase flavoprotein, catalytic domain"/>
    <property type="match status" value="1"/>
</dbReference>
<dbReference type="Pfam" id="PF00890">
    <property type="entry name" value="FAD_binding_2"/>
    <property type="match status" value="1"/>
</dbReference>
<keyword evidence="24" id="KW-1185">Reference proteome</keyword>
<dbReference type="InterPro" id="IPR003953">
    <property type="entry name" value="FAD-dep_OxRdtase_2_FAD-bd"/>
</dbReference>
<evidence type="ECO:0000256" key="13">
    <source>
        <dbReference type="ARBA" id="ARBA00023136"/>
    </source>
</evidence>
<evidence type="ECO:0000256" key="12">
    <source>
        <dbReference type="ARBA" id="ARBA00023002"/>
    </source>
</evidence>
<dbReference type="GO" id="GO:0022900">
    <property type="term" value="P:electron transport chain"/>
    <property type="evidence" value="ECO:0007669"/>
    <property type="project" value="UniProtKB-UniRule"/>
</dbReference>
<dbReference type="InterPro" id="IPR036188">
    <property type="entry name" value="FAD/NAD-bd_sf"/>
</dbReference>
<dbReference type="FunFam" id="3.50.50.60:FF:000026">
    <property type="entry name" value="Succinate dehydrogenase flavoprotein subunit"/>
    <property type="match status" value="1"/>
</dbReference>
<name>A0A077AVM3_9PROT</name>
<dbReference type="EMBL" id="CP008941">
    <property type="protein sequence ID" value="AIK96426.1"/>
    <property type="molecule type" value="Genomic_DNA"/>
</dbReference>
<dbReference type="Gene3D" id="1.20.58.100">
    <property type="entry name" value="Fumarate reductase/succinate dehydrogenase flavoprotein-like, C-terminal domain"/>
    <property type="match status" value="1"/>
</dbReference>
<dbReference type="InterPro" id="IPR014006">
    <property type="entry name" value="Succ_Dhase_FrdA_Gneg"/>
</dbReference>
<dbReference type="UniPathway" id="UPA00223">
    <property type="reaction ID" value="UER01005"/>
</dbReference>
<comment type="pathway">
    <text evidence="2 20">Carbohydrate metabolism; tricarboxylic acid cycle; fumarate from succinate (bacterial route): step 1/1.</text>
</comment>
<feature type="binding site" evidence="17">
    <location>
        <position position="259"/>
    </location>
    <ligand>
        <name>substrate</name>
    </ligand>
</feature>
<evidence type="ECO:0000256" key="5">
    <source>
        <dbReference type="ARBA" id="ARBA00012792"/>
    </source>
</evidence>
<dbReference type="Gene3D" id="3.90.700.10">
    <property type="entry name" value="Succinate dehydrogenase/fumarate reductase flavoprotein, catalytic domain"/>
    <property type="match status" value="1"/>
</dbReference>
<dbReference type="GO" id="GO:0050660">
    <property type="term" value="F:flavin adenine dinucleotide binding"/>
    <property type="evidence" value="ECO:0007669"/>
    <property type="project" value="UniProtKB-UniRule"/>
</dbReference>
<proteinExistence type="inferred from homology"/>
<dbReference type="PIRSF" id="PIRSF000171">
    <property type="entry name" value="SDHA_APRA_LASPO"/>
    <property type="match status" value="1"/>
</dbReference>
<feature type="binding site" evidence="18">
    <location>
        <begin position="41"/>
        <end position="56"/>
    </location>
    <ligand>
        <name>FAD</name>
        <dbReference type="ChEBI" id="CHEBI:57692"/>
    </ligand>
</feature>
<dbReference type="InterPro" id="IPR037099">
    <property type="entry name" value="Fum_R/Succ_DH_flav-like_C_sf"/>
</dbReference>
<evidence type="ECO:0000256" key="14">
    <source>
        <dbReference type="ARBA" id="ARBA00049220"/>
    </source>
</evidence>
<evidence type="ECO:0000256" key="2">
    <source>
        <dbReference type="ARBA" id="ARBA00004894"/>
    </source>
</evidence>
<dbReference type="PANTHER" id="PTHR11632:SF51">
    <property type="entry name" value="SUCCINATE DEHYDROGENASE [UBIQUINONE] FLAVOPROTEIN SUBUNIT, MITOCHONDRIAL"/>
    <property type="match status" value="1"/>
</dbReference>
<dbReference type="PANTHER" id="PTHR11632">
    <property type="entry name" value="SUCCINATE DEHYDROGENASE 2 FLAVOPROTEIN SUBUNIT"/>
    <property type="match status" value="1"/>
</dbReference>
<dbReference type="Proteomes" id="UP000028926">
    <property type="component" value="Chromosome"/>
</dbReference>